<dbReference type="VEuPathDB" id="TriTrypDB:TcBrA4_0089140"/>
<evidence type="ECO:0000259" key="14">
    <source>
        <dbReference type="Pfam" id="PF14772"/>
    </source>
</evidence>
<evidence type="ECO:0000256" key="4">
    <source>
        <dbReference type="ARBA" id="ARBA00023054"/>
    </source>
</evidence>
<dbReference type="InterPro" id="IPR039505">
    <property type="entry name" value="DRC1/2_N"/>
</dbReference>
<organism evidence="15 16">
    <name type="scientific">Trypanosoma cruzi</name>
    <dbReference type="NCBI Taxonomy" id="5693"/>
    <lineage>
        <taxon>Eukaryota</taxon>
        <taxon>Discoba</taxon>
        <taxon>Euglenozoa</taxon>
        <taxon>Kinetoplastea</taxon>
        <taxon>Metakinetoplastina</taxon>
        <taxon>Trypanosomatida</taxon>
        <taxon>Trypanosomatidae</taxon>
        <taxon>Trypanosoma</taxon>
        <taxon>Schizotrypanum</taxon>
    </lineage>
</organism>
<comment type="function">
    <text evidence="11">Component of the nexin-dynein regulatory complex (N-DRC), a key regulator of ciliary/flagellar motility which maintains the alignment and integrity of the distal axoneme and regulates microtubule sliding in motile axonemes. Plays a critical role in the assembly of N-DRC and also stabilizes the assembly of multiple inner dynein arms and radial spokes. Coassembles with DRC1 to form a central scaffold needed for assembly of the N-DRC and its attachment to the outer doublet microtubules.</text>
</comment>
<evidence type="ECO:0000256" key="6">
    <source>
        <dbReference type="ARBA" id="ARBA00023212"/>
    </source>
</evidence>
<evidence type="ECO:0000256" key="7">
    <source>
        <dbReference type="ARBA" id="ARBA00023273"/>
    </source>
</evidence>
<proteinExistence type="inferred from homology"/>
<evidence type="ECO:0000256" key="10">
    <source>
        <dbReference type="ARBA" id="ARBA00040899"/>
    </source>
</evidence>
<keyword evidence="6" id="KW-0206">Cytoskeleton</keyword>
<reference evidence="15 16" key="1">
    <citation type="journal article" date="2018" name="Microb. Genom.">
        <title>Expanding an expanded genome: long-read sequencing of Trypanosoma cruzi.</title>
        <authorList>
            <person name="Berna L."/>
            <person name="Rodriguez M."/>
            <person name="Chiribao M.L."/>
            <person name="Parodi-Talice A."/>
            <person name="Pita S."/>
            <person name="Rijo G."/>
            <person name="Alvarez-Valin F."/>
            <person name="Robello C."/>
        </authorList>
    </citation>
    <scope>NUCLEOTIDE SEQUENCE [LARGE SCALE GENOMIC DNA]</scope>
    <source>
        <strain evidence="15 16">Dm28c</strain>
    </source>
</reference>
<feature type="domain" description="Dynein regulatory complex protein 1/2 N-terminal" evidence="14">
    <location>
        <begin position="29"/>
        <end position="126"/>
    </location>
</feature>
<protein>
    <recommendedName>
        <fullName evidence="10">Dynein regulatory complex subunit 2</fullName>
    </recommendedName>
</protein>
<keyword evidence="7" id="KW-0966">Cell projection</keyword>
<dbReference type="PANTHER" id="PTHR21625:SF0">
    <property type="entry name" value="DYNEIN REGULATORY COMPLEX SUBUNIT 2"/>
    <property type="match status" value="1"/>
</dbReference>
<dbReference type="VEuPathDB" id="TriTrypDB:TcG_06860"/>
<keyword evidence="4 12" id="KW-0175">Coiled coil</keyword>
<keyword evidence="2" id="KW-0963">Cytoplasm</keyword>
<dbReference type="Pfam" id="PF14772">
    <property type="entry name" value="NYD-SP28"/>
    <property type="match status" value="1"/>
</dbReference>
<dbReference type="GO" id="GO:0003352">
    <property type="term" value="P:regulation of cilium movement"/>
    <property type="evidence" value="ECO:0007669"/>
    <property type="project" value="TreeGrafter"/>
</dbReference>
<dbReference type="VEuPathDB" id="TriTrypDB:C4B63_112g16"/>
<gene>
    <name evidence="15" type="ORF">C4B63_112g16</name>
</gene>
<name>A0A2V2URI3_TRYCR</name>
<accession>A0A2V2URI3</accession>
<evidence type="ECO:0000256" key="1">
    <source>
        <dbReference type="ARBA" id="ARBA00004611"/>
    </source>
</evidence>
<evidence type="ECO:0000256" key="12">
    <source>
        <dbReference type="SAM" id="Coils"/>
    </source>
</evidence>
<comment type="subcellular location">
    <subcellularLocation>
        <location evidence="1">Cytoplasm</location>
        <location evidence="1">Cytoskeleton</location>
        <location evidence="1">Flagellum axoneme</location>
    </subcellularLocation>
    <subcellularLocation>
        <location evidence="8">Cytoplasm</location>
        <location evidence="8">Cytoskeleton</location>
        <location evidence="8">Flagellum basal body</location>
    </subcellularLocation>
</comment>
<evidence type="ECO:0000256" key="5">
    <source>
        <dbReference type="ARBA" id="ARBA00023069"/>
    </source>
</evidence>
<dbReference type="GO" id="GO:0070286">
    <property type="term" value="P:axonemal dynein complex assembly"/>
    <property type="evidence" value="ECO:0007669"/>
    <property type="project" value="InterPro"/>
</dbReference>
<sequence>MPAETEGKKKGKKRGKKVLDPIALERARIEEAEKQRREEAMLLARLRELKEEEEAMTLKASNTVEARWMVFLRECKQKELIAEIEIVRRAFESAIDRKNAVIEMLFNDLEEVEEQHRLVFHSNMTTVDALIEMQTRRMADLEAEFEADLLEMKADYEKEMLELVRKHEHEVADLKLILDNMASEAELLEKKLQEETSEARDTALEKMEGERKQMQNDLVKISESIRVELDARYKEFMTTAQVNMKDYMDKSKEDAETTERIASQLKRIEKLQESVTSWRTNLARNAREWEEKNNAIQQERDATIRHLKALKSKMESWRSKEASRLAEFIKNAKDCEYQLRDTVCRAEKILCLVELGKPLETEREQVLSFESNVATSEIEQEVKRLMANSDAAEAQDESAAPDGAAFSEEWRLLERFWTKHNKVVLDNAALSQEKYHLEEENKKLQVLLKQYLEELSVSDAVMQGPNTLLLMSRAPNVVEAAKRAKREAGAYNTVVEGNKYVSDVTKQLVLR</sequence>
<evidence type="ECO:0000256" key="9">
    <source>
        <dbReference type="ARBA" id="ARBA00038424"/>
    </source>
</evidence>
<dbReference type="VEuPathDB" id="TriTrypDB:TcCLB.506779.10"/>
<dbReference type="VEuPathDB" id="TriTrypDB:TcYC6_0044560"/>
<evidence type="ECO:0000256" key="3">
    <source>
        <dbReference type="ARBA" id="ARBA00022846"/>
    </source>
</evidence>
<dbReference type="PANTHER" id="PTHR21625">
    <property type="entry name" value="NYD-SP28 PROTEIN"/>
    <property type="match status" value="1"/>
</dbReference>
<dbReference type="VEuPathDB" id="TriTrypDB:TcCLB.508793.14"/>
<dbReference type="OrthoDB" id="7760980at2759"/>
<comment type="caution">
    <text evidence="15">The sequence shown here is derived from an EMBL/GenBank/DDBJ whole genome shotgun (WGS) entry which is preliminary data.</text>
</comment>
<dbReference type="VEuPathDB" id="TriTrypDB:BCY84_12875"/>
<dbReference type="EMBL" id="PRFA01000112">
    <property type="protein sequence ID" value="PWU86719.1"/>
    <property type="molecule type" value="Genomic_DNA"/>
</dbReference>
<dbReference type="VEuPathDB" id="TriTrypDB:Tc_MARK_579"/>
<dbReference type="VEuPathDB" id="TriTrypDB:ECC02_002832"/>
<dbReference type="Proteomes" id="UP000246121">
    <property type="component" value="Unassembled WGS sequence"/>
</dbReference>
<dbReference type="VEuPathDB" id="TriTrypDB:TcCL_NonESM07270"/>
<feature type="region of interest" description="Disordered" evidence="13">
    <location>
        <begin position="192"/>
        <end position="212"/>
    </location>
</feature>
<dbReference type="GO" id="GO:0005858">
    <property type="term" value="C:axonemal dynein complex"/>
    <property type="evidence" value="ECO:0007669"/>
    <property type="project" value="InterPro"/>
</dbReference>
<evidence type="ECO:0000256" key="11">
    <source>
        <dbReference type="ARBA" id="ARBA00045865"/>
    </source>
</evidence>
<evidence type="ECO:0000256" key="13">
    <source>
        <dbReference type="SAM" id="MobiDB-lite"/>
    </source>
</evidence>
<evidence type="ECO:0000313" key="15">
    <source>
        <dbReference type="EMBL" id="PWU86719.1"/>
    </source>
</evidence>
<evidence type="ECO:0000256" key="2">
    <source>
        <dbReference type="ARBA" id="ARBA00022490"/>
    </source>
</evidence>
<dbReference type="VEuPathDB" id="TriTrypDB:C3747_198g46"/>
<keyword evidence="5" id="KW-0969">Cilium</keyword>
<dbReference type="AlphaFoldDB" id="A0A2V2URI3"/>
<dbReference type="InterPro" id="IPR039750">
    <property type="entry name" value="DRC1/DRC2"/>
</dbReference>
<dbReference type="VEuPathDB" id="TriTrypDB:TCDM_08593"/>
<feature type="coiled-coil region" evidence="12">
    <location>
        <begin position="427"/>
        <end position="454"/>
    </location>
</feature>
<comment type="similarity">
    <text evidence="9">Belongs to the DRC2 family.</text>
</comment>
<dbReference type="VEuPathDB" id="TriTrypDB:TcCLB.508239.49"/>
<evidence type="ECO:0000313" key="16">
    <source>
        <dbReference type="Proteomes" id="UP000246121"/>
    </source>
</evidence>
<evidence type="ECO:0000256" key="8">
    <source>
        <dbReference type="ARBA" id="ARBA00037841"/>
    </source>
</evidence>
<keyword evidence="3" id="KW-0282">Flagellum</keyword>
<dbReference type="VEuPathDB" id="TriTrypDB:TCSYLVIO_001733"/>
<dbReference type="GO" id="GO:0060285">
    <property type="term" value="P:cilium-dependent cell motility"/>
    <property type="evidence" value="ECO:0007669"/>
    <property type="project" value="TreeGrafter"/>
</dbReference>